<sequence>MSDDDQRTFELTRRRALGGLLTLGAAGAAGGAGTMAYFSDTETSTDNTVRAGTLDLTVNGASDIGGASLSVADIAPGWSDSYGLELGNDGTVSGDLYIQFGVSGSDGTATNGDSDGSGLEDDLDLTWNLDSGGSGSVDLENAPTSWLDTGQTLAGGDTVSGDIGLELPTSVQNEAQGESVTIDVYMQLVQDGGSP</sequence>
<evidence type="ECO:0008006" key="4">
    <source>
        <dbReference type="Google" id="ProtNLM"/>
    </source>
</evidence>
<reference evidence="2 3" key="1">
    <citation type="journal article" date="2019" name="Int. J. Syst. Evol. Microbiol.">
        <title>The Global Catalogue of Microorganisms (GCM) 10K type strain sequencing project: providing services to taxonomists for standard genome sequencing and annotation.</title>
        <authorList>
            <consortium name="The Broad Institute Genomics Platform"/>
            <consortium name="The Broad Institute Genome Sequencing Center for Infectious Disease"/>
            <person name="Wu L."/>
            <person name="Ma J."/>
        </authorList>
    </citation>
    <scope>NUCLEOTIDE SEQUENCE [LARGE SCALE GENOMIC DNA]</scope>
    <source>
        <strain evidence="2 3">JCM 16327</strain>
    </source>
</reference>
<proteinExistence type="predicted"/>
<dbReference type="NCBIfam" id="TIGR04088">
    <property type="entry name" value="cognate_SipW"/>
    <property type="match status" value="1"/>
</dbReference>
<dbReference type="RefSeq" id="WP_227260835.1">
    <property type="nucleotide sequence ID" value="NZ_BAAADU010000002.1"/>
</dbReference>
<dbReference type="GeneID" id="68573846"/>
<evidence type="ECO:0000313" key="2">
    <source>
        <dbReference type="EMBL" id="GAA0652584.1"/>
    </source>
</evidence>
<evidence type="ECO:0000313" key="3">
    <source>
        <dbReference type="Proteomes" id="UP001500194"/>
    </source>
</evidence>
<dbReference type="InterPro" id="IPR022121">
    <property type="entry name" value="Peptidase_M73_camelysin"/>
</dbReference>
<dbReference type="EMBL" id="BAAADU010000002">
    <property type="protein sequence ID" value="GAA0652584.1"/>
    <property type="molecule type" value="Genomic_DNA"/>
</dbReference>
<keyword evidence="1" id="KW-0812">Transmembrane</keyword>
<comment type="caution">
    <text evidence="2">The sequence shown here is derived from an EMBL/GenBank/DDBJ whole genome shotgun (WGS) entry which is preliminary data.</text>
</comment>
<protein>
    <recommendedName>
        <fullName evidence="4">SipW-cognate class signal peptide</fullName>
    </recommendedName>
</protein>
<gene>
    <name evidence="2" type="ORF">GCM10009019_14780</name>
</gene>
<evidence type="ECO:0000256" key="1">
    <source>
        <dbReference type="SAM" id="Phobius"/>
    </source>
</evidence>
<organism evidence="2 3">
    <name type="scientific">Salarchaeum japonicum</name>
    <dbReference type="NCBI Taxonomy" id="555573"/>
    <lineage>
        <taxon>Archaea</taxon>
        <taxon>Methanobacteriati</taxon>
        <taxon>Methanobacteriota</taxon>
        <taxon>Stenosarchaea group</taxon>
        <taxon>Halobacteria</taxon>
        <taxon>Halobacteriales</taxon>
        <taxon>Halobacteriaceae</taxon>
    </lineage>
</organism>
<dbReference type="Pfam" id="PF12389">
    <property type="entry name" value="Peptidase_M73"/>
    <property type="match status" value="1"/>
</dbReference>
<name>A0AAV3T239_9EURY</name>
<keyword evidence="3" id="KW-1185">Reference proteome</keyword>
<dbReference type="AlphaFoldDB" id="A0AAV3T239"/>
<keyword evidence="1" id="KW-0472">Membrane</keyword>
<dbReference type="InterPro" id="IPR023833">
    <property type="entry name" value="Signal_pept_SipW-depend-type"/>
</dbReference>
<keyword evidence="1" id="KW-1133">Transmembrane helix</keyword>
<feature type="transmembrane region" description="Helical" evidence="1">
    <location>
        <begin position="16"/>
        <end position="38"/>
    </location>
</feature>
<accession>A0AAV3T239</accession>
<dbReference type="InterPro" id="IPR006311">
    <property type="entry name" value="TAT_signal"/>
</dbReference>
<dbReference type="Proteomes" id="UP001500194">
    <property type="component" value="Unassembled WGS sequence"/>
</dbReference>
<dbReference type="PROSITE" id="PS51318">
    <property type="entry name" value="TAT"/>
    <property type="match status" value="1"/>
</dbReference>